<proteinExistence type="predicted"/>
<sequence length="126" mass="14067">MATLKPNWEMSQATHSSDRCFLVDSQDEVQKANHLKSVNGCGGSSCTPPGKPTCSTTSLKYLHTNAPSTGNEQETVEIRVWSQGHDLIAVTETWWDSWHDWNAVIDGCVPFRKDRPADEVVELFSM</sequence>
<reference evidence="2" key="1">
    <citation type="submission" date="2017-11" db="EMBL/GenBank/DDBJ databases">
        <authorList>
            <person name="Lima N.C."/>
            <person name="Parody-Merino A.M."/>
            <person name="Battley P.F."/>
            <person name="Fidler A.E."/>
            <person name="Prosdocimi F."/>
        </authorList>
    </citation>
    <scope>NUCLEOTIDE SEQUENCE [LARGE SCALE GENOMIC DNA]</scope>
</reference>
<name>A0A2I0T2P5_LIMLA</name>
<accession>A0A2I0T2P5</accession>
<reference evidence="2" key="2">
    <citation type="submission" date="2017-12" db="EMBL/GenBank/DDBJ databases">
        <title>Genome sequence of the Bar-tailed Godwit (Limosa lapponica baueri).</title>
        <authorList>
            <person name="Lima N.C.B."/>
            <person name="Parody-Merino A.M."/>
            <person name="Battley P.F."/>
            <person name="Fidler A.E."/>
            <person name="Prosdocimi F."/>
        </authorList>
    </citation>
    <scope>NUCLEOTIDE SEQUENCE [LARGE SCALE GENOMIC DNA]</scope>
</reference>
<keyword evidence="2" id="KW-1185">Reference proteome</keyword>
<protein>
    <submittedName>
        <fullName evidence="1">Metastasis-associated in colon cancer protein 1</fullName>
    </submittedName>
</protein>
<evidence type="ECO:0000313" key="1">
    <source>
        <dbReference type="EMBL" id="PKU28061.1"/>
    </source>
</evidence>
<evidence type="ECO:0000313" key="2">
    <source>
        <dbReference type="Proteomes" id="UP000233556"/>
    </source>
</evidence>
<dbReference type="Proteomes" id="UP000233556">
    <property type="component" value="Unassembled WGS sequence"/>
</dbReference>
<dbReference type="EMBL" id="KZ522724">
    <property type="protein sequence ID" value="PKU28061.1"/>
    <property type="molecule type" value="Genomic_DNA"/>
</dbReference>
<dbReference type="AlphaFoldDB" id="A0A2I0T2P5"/>
<gene>
    <name evidence="1" type="ORF">llap_21635</name>
</gene>
<organism evidence="1 2">
    <name type="scientific">Limosa lapponica baueri</name>
    <dbReference type="NCBI Taxonomy" id="1758121"/>
    <lineage>
        <taxon>Eukaryota</taxon>
        <taxon>Metazoa</taxon>
        <taxon>Chordata</taxon>
        <taxon>Craniata</taxon>
        <taxon>Vertebrata</taxon>
        <taxon>Euteleostomi</taxon>
        <taxon>Archelosauria</taxon>
        <taxon>Archosauria</taxon>
        <taxon>Dinosauria</taxon>
        <taxon>Saurischia</taxon>
        <taxon>Theropoda</taxon>
        <taxon>Coelurosauria</taxon>
        <taxon>Aves</taxon>
        <taxon>Neognathae</taxon>
        <taxon>Neoaves</taxon>
        <taxon>Charadriiformes</taxon>
        <taxon>Scolopacidae</taxon>
        <taxon>Limosa</taxon>
    </lineage>
</organism>